<reference evidence="2" key="1">
    <citation type="submission" date="2016-11" db="UniProtKB">
        <authorList>
            <consortium name="WormBaseParasite"/>
        </authorList>
    </citation>
    <scope>IDENTIFICATION</scope>
    <source>
        <strain evidence="2">KR3021</strain>
    </source>
</reference>
<dbReference type="WBParaSite" id="RSKR_0000222950.1">
    <property type="protein sequence ID" value="RSKR_0000222950.1"/>
    <property type="gene ID" value="RSKR_0000222950"/>
</dbReference>
<accession>A0AC35TM57</accession>
<sequence>MKFVVGIVVILSCSSLVHTSKHINAIYSLTNDCTVHLFERFNDFERSINLISITNESTAIVNRNKDCKDGKLIQEDNASMSIVRHFFVSIVKKEVLYVFKHQQELNTYEKINFKPLFTINPGFPIDSYDIVEGSGIVYISIISNKQIRMFLRNTRNTQLNSIQTILIHGQFETTRYSKHSLLLDQSKVPFICAVGRIEKVNSHYHASFDTFYTDPYFNIKNGTIKQPEEECLIKYISTNNYLVVCKRGSIEGIKWNYQAGKYLEKSTLSFNLIKDIRLKTNISNIASFGWFVRESLKERKKLKNLEWTINIPKFTM</sequence>
<evidence type="ECO:0000313" key="2">
    <source>
        <dbReference type="WBParaSite" id="RSKR_0000222950.1"/>
    </source>
</evidence>
<organism evidence="1 2">
    <name type="scientific">Rhabditophanes sp. KR3021</name>
    <dbReference type="NCBI Taxonomy" id="114890"/>
    <lineage>
        <taxon>Eukaryota</taxon>
        <taxon>Metazoa</taxon>
        <taxon>Ecdysozoa</taxon>
        <taxon>Nematoda</taxon>
        <taxon>Chromadorea</taxon>
        <taxon>Rhabditida</taxon>
        <taxon>Tylenchina</taxon>
        <taxon>Panagrolaimomorpha</taxon>
        <taxon>Strongyloidoidea</taxon>
        <taxon>Alloionematidae</taxon>
        <taxon>Rhabditophanes</taxon>
    </lineage>
</organism>
<name>A0AC35TM57_9BILA</name>
<protein>
    <submittedName>
        <fullName evidence="2">Signal peptide-containing protein</fullName>
    </submittedName>
</protein>
<proteinExistence type="predicted"/>
<dbReference type="Proteomes" id="UP000095286">
    <property type="component" value="Unplaced"/>
</dbReference>
<evidence type="ECO:0000313" key="1">
    <source>
        <dbReference type="Proteomes" id="UP000095286"/>
    </source>
</evidence>